<keyword evidence="3" id="KW-1185">Reference proteome</keyword>
<name>E2A4R4_CAMFO</name>
<feature type="region of interest" description="Disordered" evidence="1">
    <location>
        <begin position="1"/>
        <end position="72"/>
    </location>
</feature>
<reference evidence="2 3" key="1">
    <citation type="journal article" date="2010" name="Science">
        <title>Genomic comparison of the ants Camponotus floridanus and Harpegnathos saltator.</title>
        <authorList>
            <person name="Bonasio R."/>
            <person name="Zhang G."/>
            <person name="Ye C."/>
            <person name="Mutti N.S."/>
            <person name="Fang X."/>
            <person name="Qin N."/>
            <person name="Donahue G."/>
            <person name="Yang P."/>
            <person name="Li Q."/>
            <person name="Li C."/>
            <person name="Zhang P."/>
            <person name="Huang Z."/>
            <person name="Berger S.L."/>
            <person name="Reinberg D."/>
            <person name="Wang J."/>
            <person name="Liebig J."/>
        </authorList>
    </citation>
    <scope>NUCLEOTIDE SEQUENCE [LARGE SCALE GENOMIC DNA]</scope>
    <source>
        <strain evidence="3">C129</strain>
    </source>
</reference>
<proteinExistence type="predicted"/>
<evidence type="ECO:0000313" key="2">
    <source>
        <dbReference type="EMBL" id="EFN71598.1"/>
    </source>
</evidence>
<dbReference type="InParanoid" id="E2A4R4"/>
<protein>
    <submittedName>
        <fullName evidence="2">Uncharacterized protein</fullName>
    </submittedName>
</protein>
<evidence type="ECO:0000256" key="1">
    <source>
        <dbReference type="SAM" id="MobiDB-lite"/>
    </source>
</evidence>
<feature type="compositionally biased region" description="Pro residues" evidence="1">
    <location>
        <begin position="60"/>
        <end position="72"/>
    </location>
</feature>
<gene>
    <name evidence="2" type="ORF">EAG_14866</name>
</gene>
<organism evidence="3">
    <name type="scientific">Camponotus floridanus</name>
    <name type="common">Florida carpenter ant</name>
    <dbReference type="NCBI Taxonomy" id="104421"/>
    <lineage>
        <taxon>Eukaryota</taxon>
        <taxon>Metazoa</taxon>
        <taxon>Ecdysozoa</taxon>
        <taxon>Arthropoda</taxon>
        <taxon>Hexapoda</taxon>
        <taxon>Insecta</taxon>
        <taxon>Pterygota</taxon>
        <taxon>Neoptera</taxon>
        <taxon>Endopterygota</taxon>
        <taxon>Hymenoptera</taxon>
        <taxon>Apocrita</taxon>
        <taxon>Aculeata</taxon>
        <taxon>Formicoidea</taxon>
        <taxon>Formicidae</taxon>
        <taxon>Formicinae</taxon>
        <taxon>Camponotus</taxon>
    </lineage>
</organism>
<evidence type="ECO:0000313" key="3">
    <source>
        <dbReference type="Proteomes" id="UP000000311"/>
    </source>
</evidence>
<feature type="compositionally biased region" description="Polar residues" evidence="1">
    <location>
        <begin position="42"/>
        <end position="52"/>
    </location>
</feature>
<dbReference type="Proteomes" id="UP000000311">
    <property type="component" value="Unassembled WGS sequence"/>
</dbReference>
<dbReference type="EMBL" id="GL436716">
    <property type="protein sequence ID" value="EFN71598.1"/>
    <property type="molecule type" value="Genomic_DNA"/>
</dbReference>
<sequence>MDRRSDLLLTEGKQNSARGPNPGYDDRTNPSGRSNVVDYRRLSSTFYRNTLSNHRRTAPSLPPPSPPPWSVH</sequence>
<dbReference type="AlphaFoldDB" id="E2A4R4"/>
<accession>E2A4R4</accession>